<evidence type="ECO:0000256" key="1">
    <source>
        <dbReference type="SAM" id="MobiDB-lite"/>
    </source>
</evidence>
<proteinExistence type="predicted"/>
<dbReference type="OrthoDB" id="10632123at2759"/>
<accession>A0A836B099</accession>
<organism evidence="2 3">
    <name type="scientific">Chlamydomonas incerta</name>
    <dbReference type="NCBI Taxonomy" id="51695"/>
    <lineage>
        <taxon>Eukaryota</taxon>
        <taxon>Viridiplantae</taxon>
        <taxon>Chlorophyta</taxon>
        <taxon>core chlorophytes</taxon>
        <taxon>Chlorophyceae</taxon>
        <taxon>CS clade</taxon>
        <taxon>Chlamydomonadales</taxon>
        <taxon>Chlamydomonadaceae</taxon>
        <taxon>Chlamydomonas</taxon>
    </lineage>
</organism>
<feature type="region of interest" description="Disordered" evidence="1">
    <location>
        <begin position="140"/>
        <end position="169"/>
    </location>
</feature>
<dbReference type="Proteomes" id="UP000650467">
    <property type="component" value="Unassembled WGS sequence"/>
</dbReference>
<sequence>MPSSPQPEGAEAAGGRTDRVAPACQPTAGRRRRVEAVPVLEPHDLFLAQLLASPQSPAPTAPASRRQPGTAGSSIWTWGRTLAGLGHRRKLWGAAADVVDAEGAGGAASLDAAGSVAEAAPAGLADPIEDLLPRFGSEAVLSKPRSGNAGQQPGRARREGGAGDMGLAARAASMSSAHAGAAADLALQRQLHAAAGSRGRPVVGHEGSLVSQHPLLERAQHEAKPQQSWPGWSFRAPQRFAALVGAGTEPQYDLDVLRELEQGWSSQCAMQ</sequence>
<evidence type="ECO:0000313" key="3">
    <source>
        <dbReference type="Proteomes" id="UP000650467"/>
    </source>
</evidence>
<name>A0A836B099_CHLIN</name>
<gene>
    <name evidence="2" type="ORF">HXX76_001910</name>
</gene>
<reference evidence="2" key="1">
    <citation type="journal article" date="2020" name="bioRxiv">
        <title>Comparative genomics of Chlamydomonas.</title>
        <authorList>
            <person name="Craig R.J."/>
            <person name="Hasan A.R."/>
            <person name="Ness R.W."/>
            <person name="Keightley P.D."/>
        </authorList>
    </citation>
    <scope>NUCLEOTIDE SEQUENCE</scope>
    <source>
        <strain evidence="2">SAG 7.73</strain>
    </source>
</reference>
<dbReference type="EMBL" id="JAEHOC010000003">
    <property type="protein sequence ID" value="KAG2443558.1"/>
    <property type="molecule type" value="Genomic_DNA"/>
</dbReference>
<feature type="region of interest" description="Disordered" evidence="1">
    <location>
        <begin position="54"/>
        <end position="75"/>
    </location>
</feature>
<comment type="caution">
    <text evidence="2">The sequence shown here is derived from an EMBL/GenBank/DDBJ whole genome shotgun (WGS) entry which is preliminary data.</text>
</comment>
<dbReference type="AlphaFoldDB" id="A0A836B099"/>
<keyword evidence="3" id="KW-1185">Reference proteome</keyword>
<protein>
    <submittedName>
        <fullName evidence="2">Uncharacterized protein</fullName>
    </submittedName>
</protein>
<evidence type="ECO:0000313" key="2">
    <source>
        <dbReference type="EMBL" id="KAG2443558.1"/>
    </source>
</evidence>
<feature type="region of interest" description="Disordered" evidence="1">
    <location>
        <begin position="1"/>
        <end position="31"/>
    </location>
</feature>